<evidence type="ECO:0000256" key="8">
    <source>
        <dbReference type="ARBA" id="ARBA00037948"/>
    </source>
</evidence>
<dbReference type="PROSITE" id="PS00028">
    <property type="entry name" value="ZINC_FINGER_C2H2_1"/>
    <property type="match status" value="3"/>
</dbReference>
<evidence type="ECO:0000256" key="6">
    <source>
        <dbReference type="ARBA" id="ARBA00023125"/>
    </source>
</evidence>
<evidence type="ECO:0000259" key="12">
    <source>
        <dbReference type="PROSITE" id="PS50157"/>
    </source>
</evidence>
<keyword evidence="2 10" id="KW-0479">Metal-binding</keyword>
<dbReference type="GO" id="GO:0000978">
    <property type="term" value="F:RNA polymerase II cis-regulatory region sequence-specific DNA binding"/>
    <property type="evidence" value="ECO:0007669"/>
    <property type="project" value="TreeGrafter"/>
</dbReference>
<evidence type="ECO:0008006" key="16">
    <source>
        <dbReference type="Google" id="ProtNLM"/>
    </source>
</evidence>
<dbReference type="EMBL" id="BLKM01000120">
    <property type="protein sequence ID" value="GFG29209.1"/>
    <property type="molecule type" value="Genomic_DNA"/>
</dbReference>
<evidence type="ECO:0000256" key="9">
    <source>
        <dbReference type="PROSITE-ProRule" id="PRU00042"/>
    </source>
</evidence>
<dbReference type="GO" id="GO:0008270">
    <property type="term" value="F:zinc ion binding"/>
    <property type="evidence" value="ECO:0007669"/>
    <property type="project" value="UniProtKB-UniRule"/>
</dbReference>
<comment type="similarity">
    <text evidence="8">Belongs to the snail C2H2-type zinc-finger protein family.</text>
</comment>
<keyword evidence="5 10" id="KW-0862">Zinc</keyword>
<evidence type="ECO:0000313" key="15">
    <source>
        <dbReference type="Proteomes" id="UP000502823"/>
    </source>
</evidence>
<dbReference type="Pfam" id="PF07776">
    <property type="entry name" value="zf-AD"/>
    <property type="match status" value="1"/>
</dbReference>
<organism evidence="14 15">
    <name type="scientific">Coptotermes formosanus</name>
    <name type="common">Formosan subterranean termite</name>
    <dbReference type="NCBI Taxonomy" id="36987"/>
    <lineage>
        <taxon>Eukaryota</taxon>
        <taxon>Metazoa</taxon>
        <taxon>Ecdysozoa</taxon>
        <taxon>Arthropoda</taxon>
        <taxon>Hexapoda</taxon>
        <taxon>Insecta</taxon>
        <taxon>Pterygota</taxon>
        <taxon>Neoptera</taxon>
        <taxon>Polyneoptera</taxon>
        <taxon>Dictyoptera</taxon>
        <taxon>Blattodea</taxon>
        <taxon>Blattoidea</taxon>
        <taxon>Termitoidae</taxon>
        <taxon>Rhinotermitidae</taxon>
        <taxon>Coptotermes</taxon>
    </lineage>
</organism>
<keyword evidence="4 9" id="KW-0863">Zinc-finger</keyword>
<keyword evidence="3" id="KW-0677">Repeat</keyword>
<dbReference type="SMART" id="SM00355">
    <property type="entry name" value="ZnF_C2H2"/>
    <property type="match status" value="3"/>
</dbReference>
<dbReference type="InterPro" id="IPR012934">
    <property type="entry name" value="Znf_AD"/>
</dbReference>
<dbReference type="InParanoid" id="A0A6L2PA43"/>
<evidence type="ECO:0000313" key="14">
    <source>
        <dbReference type="EMBL" id="GFG29209.1"/>
    </source>
</evidence>
<evidence type="ECO:0000256" key="7">
    <source>
        <dbReference type="ARBA" id="ARBA00023242"/>
    </source>
</evidence>
<evidence type="ECO:0000256" key="5">
    <source>
        <dbReference type="ARBA" id="ARBA00022833"/>
    </source>
</evidence>
<keyword evidence="15" id="KW-1185">Reference proteome</keyword>
<keyword evidence="7" id="KW-0539">Nucleus</keyword>
<evidence type="ECO:0000256" key="11">
    <source>
        <dbReference type="SAM" id="MobiDB-lite"/>
    </source>
</evidence>
<dbReference type="InterPro" id="IPR050527">
    <property type="entry name" value="Snail/Krueppel_Znf"/>
</dbReference>
<evidence type="ECO:0000256" key="3">
    <source>
        <dbReference type="ARBA" id="ARBA00022737"/>
    </source>
</evidence>
<protein>
    <recommendedName>
        <fullName evidence="16">C2H2-type domain-containing protein</fullName>
    </recommendedName>
</protein>
<proteinExistence type="inferred from homology"/>
<dbReference type="PANTHER" id="PTHR24388:SF54">
    <property type="entry name" value="PROTEIN ESCARGOT"/>
    <property type="match status" value="1"/>
</dbReference>
<feature type="binding site" evidence="10">
    <location>
        <position position="18"/>
    </location>
    <ligand>
        <name>Zn(2+)</name>
        <dbReference type="ChEBI" id="CHEBI:29105"/>
    </ligand>
</feature>
<feature type="binding site" evidence="10">
    <location>
        <position position="60"/>
    </location>
    <ligand>
        <name>Zn(2+)</name>
        <dbReference type="ChEBI" id="CHEBI:29105"/>
    </ligand>
</feature>
<dbReference type="SUPFAM" id="SSF57667">
    <property type="entry name" value="beta-beta-alpha zinc fingers"/>
    <property type="match status" value="2"/>
</dbReference>
<keyword evidence="6" id="KW-0238">DNA-binding</keyword>
<dbReference type="GO" id="GO:0005634">
    <property type="term" value="C:nucleus"/>
    <property type="evidence" value="ECO:0007669"/>
    <property type="project" value="UniProtKB-SubCell"/>
</dbReference>
<feature type="binding site" evidence="10">
    <location>
        <position position="63"/>
    </location>
    <ligand>
        <name>Zn(2+)</name>
        <dbReference type="ChEBI" id="CHEBI:29105"/>
    </ligand>
</feature>
<feature type="domain" description="C2H2-type" evidence="12">
    <location>
        <begin position="309"/>
        <end position="336"/>
    </location>
</feature>
<name>A0A6L2PA43_COPFO</name>
<evidence type="ECO:0000256" key="4">
    <source>
        <dbReference type="ARBA" id="ARBA00022771"/>
    </source>
</evidence>
<dbReference type="Gene3D" id="3.30.160.60">
    <property type="entry name" value="Classic Zinc Finger"/>
    <property type="match status" value="1"/>
</dbReference>
<dbReference type="FunFam" id="3.30.160.60:FF:000145">
    <property type="entry name" value="Zinc finger protein 574"/>
    <property type="match status" value="1"/>
</dbReference>
<dbReference type="PANTHER" id="PTHR24388">
    <property type="entry name" value="ZINC FINGER PROTEIN"/>
    <property type="match status" value="1"/>
</dbReference>
<dbReference type="InterPro" id="IPR036236">
    <property type="entry name" value="Znf_C2H2_sf"/>
</dbReference>
<dbReference type="AlphaFoldDB" id="A0A6L2PA43"/>
<feature type="domain" description="ZAD" evidence="13">
    <location>
        <begin position="13"/>
        <end position="87"/>
    </location>
</feature>
<comment type="caution">
    <text evidence="14">The sequence shown here is derived from an EMBL/GenBank/DDBJ whole genome shotgun (WGS) entry which is preliminary data.</text>
</comment>
<feature type="region of interest" description="Disordered" evidence="11">
    <location>
        <begin position="189"/>
        <end position="216"/>
    </location>
</feature>
<gene>
    <name evidence="14" type="ORF">Cfor_09729</name>
</gene>
<reference evidence="15" key="1">
    <citation type="submission" date="2020-01" db="EMBL/GenBank/DDBJ databases">
        <title>Draft genome sequence of the Termite Coptotermes fromosanus.</title>
        <authorList>
            <person name="Itakura S."/>
            <person name="Yosikawa Y."/>
            <person name="Umezawa K."/>
        </authorList>
    </citation>
    <scope>NUCLEOTIDE SEQUENCE [LARGE SCALE GENOMIC DNA]</scope>
</reference>
<evidence type="ECO:0000256" key="1">
    <source>
        <dbReference type="ARBA" id="ARBA00004123"/>
    </source>
</evidence>
<dbReference type="OrthoDB" id="9451254at2759"/>
<evidence type="ECO:0000256" key="10">
    <source>
        <dbReference type="PROSITE-ProRule" id="PRU01263"/>
    </source>
</evidence>
<dbReference type="SUPFAM" id="SSF57716">
    <property type="entry name" value="Glucocorticoid receptor-like (DNA-binding domain)"/>
    <property type="match status" value="1"/>
</dbReference>
<dbReference type="Proteomes" id="UP000502823">
    <property type="component" value="Unassembled WGS sequence"/>
</dbReference>
<dbReference type="PROSITE" id="PS51915">
    <property type="entry name" value="ZAD"/>
    <property type="match status" value="1"/>
</dbReference>
<dbReference type="GO" id="GO:0000981">
    <property type="term" value="F:DNA-binding transcription factor activity, RNA polymerase II-specific"/>
    <property type="evidence" value="ECO:0007669"/>
    <property type="project" value="TreeGrafter"/>
</dbReference>
<feature type="binding site" evidence="10">
    <location>
        <position position="15"/>
    </location>
    <ligand>
        <name>Zn(2+)</name>
        <dbReference type="ChEBI" id="CHEBI:29105"/>
    </ligand>
</feature>
<accession>A0A6L2PA43</accession>
<dbReference type="InterPro" id="IPR013087">
    <property type="entry name" value="Znf_C2H2_type"/>
</dbReference>
<feature type="domain" description="C2H2-type" evidence="12">
    <location>
        <begin position="282"/>
        <end position="309"/>
    </location>
</feature>
<dbReference type="Gene3D" id="3.40.1800.20">
    <property type="match status" value="1"/>
</dbReference>
<sequence>MIGCNNERLNFNNICRLCMRHDGAMSSIFTDDTDGMIPSRILYCLSLKVLVNDGLPVLICERCKYQLNCSFKFKTQCENSDATLRKYLGNITLRTEIKKEFQDEASRFDNVIDCSDFSQQDEDCFTSVNIAASKQQFITDPNEQANIKLENANELPYACDTAWNCNDSSAEVSVDAKQYSVNNEGEQRVGVNVTGDGTQIHGKKNTPYNEGEEKDGNDLSMEMPHSGTTLPAFKNVVTSYKVPHIKVKMKERSVTVNSNFGGKSMIYVKELCNMNQNSKKQYTCHLCFQSYAGRSGLWQHLQKHSGRQYVCSVCNKHFTRGNILKHHERTHTEVSSGIICPVCKKTFLNVMQLKRHEIDHLIDWSTAMQS</sequence>
<comment type="subcellular location">
    <subcellularLocation>
        <location evidence="1">Nucleus</location>
    </subcellularLocation>
</comment>
<dbReference type="PROSITE" id="PS50157">
    <property type="entry name" value="ZINC_FINGER_C2H2_2"/>
    <property type="match status" value="2"/>
</dbReference>
<evidence type="ECO:0000259" key="13">
    <source>
        <dbReference type="PROSITE" id="PS51915"/>
    </source>
</evidence>
<evidence type="ECO:0000256" key="2">
    <source>
        <dbReference type="ARBA" id="ARBA00022723"/>
    </source>
</evidence>
<dbReference type="SMART" id="SM00868">
    <property type="entry name" value="zf-AD"/>
    <property type="match status" value="1"/>
</dbReference>